<keyword evidence="1" id="KW-1133">Transmembrane helix</keyword>
<feature type="transmembrane region" description="Helical" evidence="1">
    <location>
        <begin position="300"/>
        <end position="318"/>
    </location>
</feature>
<proteinExistence type="predicted"/>
<feature type="transmembrane region" description="Helical" evidence="1">
    <location>
        <begin position="146"/>
        <end position="167"/>
    </location>
</feature>
<keyword evidence="1" id="KW-0472">Membrane</keyword>
<dbReference type="Proteomes" id="UP000663828">
    <property type="component" value="Unassembled WGS sequence"/>
</dbReference>
<protein>
    <submittedName>
        <fullName evidence="2">Uncharacterized protein</fullName>
    </submittedName>
</protein>
<evidence type="ECO:0000313" key="3">
    <source>
        <dbReference type="Proteomes" id="UP000663828"/>
    </source>
</evidence>
<sequence length="331" mass="37844">MCVINPYCQRPAILNDFNLINNYNSWYGYGYNHNLSGWVERCLAHESLLLSTLECLYINSSCFPFLLSYITKANTDALSLLTSSSRLRPLTYDPAVSRFPPNTPISIIVNEMMLETWNAILSYEKFYESCAPLYCSYSQSVRKENFLGVIIVLVSAIGGIIVSLRIITPHLVHFTLRILARTNEKSNQSEQGIVTTYFLKFSFFTRLNISSIHVSHSEIHPSELGFSGQIANLNEYIREEVYAIILVRRSCADRLKMIIQNVIKLLYNALTESNIFSSRDVGSDVDRMTAKNYGQWATRLYMILFISSLSILVFYTIIQPHSVIKNFEQPS</sequence>
<reference evidence="2" key="1">
    <citation type="submission" date="2021-02" db="EMBL/GenBank/DDBJ databases">
        <authorList>
            <person name="Nowell W R."/>
        </authorList>
    </citation>
    <scope>NUCLEOTIDE SEQUENCE</scope>
</reference>
<evidence type="ECO:0000256" key="1">
    <source>
        <dbReference type="SAM" id="Phobius"/>
    </source>
</evidence>
<dbReference type="EMBL" id="CAJNOR010011355">
    <property type="protein sequence ID" value="CAF1660644.1"/>
    <property type="molecule type" value="Genomic_DNA"/>
</dbReference>
<accession>A0A816FEY2</accession>
<feature type="non-terminal residue" evidence="2">
    <location>
        <position position="331"/>
    </location>
</feature>
<name>A0A816FEY2_ADIRI</name>
<evidence type="ECO:0000313" key="2">
    <source>
        <dbReference type="EMBL" id="CAF1660644.1"/>
    </source>
</evidence>
<comment type="caution">
    <text evidence="2">The sequence shown here is derived from an EMBL/GenBank/DDBJ whole genome shotgun (WGS) entry which is preliminary data.</text>
</comment>
<organism evidence="2 3">
    <name type="scientific">Adineta ricciae</name>
    <name type="common">Rotifer</name>
    <dbReference type="NCBI Taxonomy" id="249248"/>
    <lineage>
        <taxon>Eukaryota</taxon>
        <taxon>Metazoa</taxon>
        <taxon>Spiralia</taxon>
        <taxon>Gnathifera</taxon>
        <taxon>Rotifera</taxon>
        <taxon>Eurotatoria</taxon>
        <taxon>Bdelloidea</taxon>
        <taxon>Adinetida</taxon>
        <taxon>Adinetidae</taxon>
        <taxon>Adineta</taxon>
    </lineage>
</organism>
<keyword evidence="3" id="KW-1185">Reference proteome</keyword>
<dbReference type="AlphaFoldDB" id="A0A816FEY2"/>
<gene>
    <name evidence="2" type="ORF">XAT740_LOCUS56796</name>
</gene>
<keyword evidence="1" id="KW-0812">Transmembrane</keyword>